<feature type="region of interest" description="Disordered" evidence="1">
    <location>
        <begin position="1"/>
        <end position="22"/>
    </location>
</feature>
<dbReference type="RefSeq" id="WP_273740612.1">
    <property type="nucleotide sequence ID" value="NZ_JAQIVI010000418.1"/>
</dbReference>
<feature type="compositionally biased region" description="Acidic residues" evidence="1">
    <location>
        <begin position="1"/>
        <end position="12"/>
    </location>
</feature>
<organism evidence="2 3">
    <name type="scientific">Natrinema soli</name>
    <dbReference type="NCBI Taxonomy" id="1930624"/>
    <lineage>
        <taxon>Archaea</taxon>
        <taxon>Methanobacteriati</taxon>
        <taxon>Methanobacteriota</taxon>
        <taxon>Stenosarchaea group</taxon>
        <taxon>Halobacteria</taxon>
        <taxon>Halobacteriales</taxon>
        <taxon>Natrialbaceae</taxon>
        <taxon>Natrinema</taxon>
    </lineage>
</organism>
<protein>
    <submittedName>
        <fullName evidence="2">Uncharacterized protein</fullName>
    </submittedName>
</protein>
<sequence>MFLYDSEGDADALSDHADSNRDVSDRWATLEDSSIDGSGRTLVLSGTVRTRSLL</sequence>
<dbReference type="Proteomes" id="UP001596383">
    <property type="component" value="Unassembled WGS sequence"/>
</dbReference>
<name>A0ABD5SRC3_9EURY</name>
<reference evidence="2 3" key="1">
    <citation type="journal article" date="2019" name="Int. J. Syst. Evol. Microbiol.">
        <title>The Global Catalogue of Microorganisms (GCM) 10K type strain sequencing project: providing services to taxonomists for standard genome sequencing and annotation.</title>
        <authorList>
            <consortium name="The Broad Institute Genomics Platform"/>
            <consortium name="The Broad Institute Genome Sequencing Center for Infectious Disease"/>
            <person name="Wu L."/>
            <person name="Ma J."/>
        </authorList>
    </citation>
    <scope>NUCLEOTIDE SEQUENCE [LARGE SCALE GENOMIC DNA]</scope>
    <source>
        <strain evidence="2 3">LMG 29247</strain>
    </source>
</reference>
<dbReference type="EMBL" id="JBHSWV010000418">
    <property type="protein sequence ID" value="MFC6767746.1"/>
    <property type="molecule type" value="Genomic_DNA"/>
</dbReference>
<feature type="compositionally biased region" description="Basic and acidic residues" evidence="1">
    <location>
        <begin position="13"/>
        <end position="22"/>
    </location>
</feature>
<accession>A0ABD5SRC3</accession>
<evidence type="ECO:0000313" key="3">
    <source>
        <dbReference type="Proteomes" id="UP001596383"/>
    </source>
</evidence>
<evidence type="ECO:0000313" key="2">
    <source>
        <dbReference type="EMBL" id="MFC6767746.1"/>
    </source>
</evidence>
<comment type="caution">
    <text evidence="2">The sequence shown here is derived from an EMBL/GenBank/DDBJ whole genome shotgun (WGS) entry which is preliminary data.</text>
</comment>
<keyword evidence="3" id="KW-1185">Reference proteome</keyword>
<gene>
    <name evidence="2" type="ORF">ACFQE6_22960</name>
</gene>
<evidence type="ECO:0000256" key="1">
    <source>
        <dbReference type="SAM" id="MobiDB-lite"/>
    </source>
</evidence>
<dbReference type="AlphaFoldDB" id="A0ABD5SRC3"/>
<proteinExistence type="predicted"/>